<evidence type="ECO:0000256" key="1">
    <source>
        <dbReference type="ARBA" id="ARBA00022723"/>
    </source>
</evidence>
<dbReference type="AlphaFoldDB" id="A0AAD2HJC7"/>
<dbReference type="PROSITE" id="PS00518">
    <property type="entry name" value="ZF_RING_1"/>
    <property type="match status" value="1"/>
</dbReference>
<organism evidence="8 9">
    <name type="scientific">Mycena citricolor</name>
    <dbReference type="NCBI Taxonomy" id="2018698"/>
    <lineage>
        <taxon>Eukaryota</taxon>
        <taxon>Fungi</taxon>
        <taxon>Dikarya</taxon>
        <taxon>Basidiomycota</taxon>
        <taxon>Agaricomycotina</taxon>
        <taxon>Agaricomycetes</taxon>
        <taxon>Agaricomycetidae</taxon>
        <taxon>Agaricales</taxon>
        <taxon>Marasmiineae</taxon>
        <taxon>Mycenaceae</taxon>
        <taxon>Mycena</taxon>
    </lineage>
</organism>
<feature type="compositionally biased region" description="Polar residues" evidence="6">
    <location>
        <begin position="299"/>
        <end position="316"/>
    </location>
</feature>
<accession>A0AAD2HJC7</accession>
<keyword evidence="9" id="KW-1185">Reference proteome</keyword>
<dbReference type="Gene3D" id="3.30.40.10">
    <property type="entry name" value="Zinc/RING finger domain, C3HC4 (zinc finger)"/>
    <property type="match status" value="1"/>
</dbReference>
<dbReference type="EMBL" id="CAVNYO010000405">
    <property type="protein sequence ID" value="CAK5276031.1"/>
    <property type="molecule type" value="Genomic_DNA"/>
</dbReference>
<dbReference type="GO" id="GO:0000795">
    <property type="term" value="C:synaptonemal complex"/>
    <property type="evidence" value="ECO:0007669"/>
    <property type="project" value="InterPro"/>
</dbReference>
<dbReference type="GO" id="GO:0061630">
    <property type="term" value="F:ubiquitin protein ligase activity"/>
    <property type="evidence" value="ECO:0007669"/>
    <property type="project" value="InterPro"/>
</dbReference>
<keyword evidence="5" id="KW-0175">Coiled coil</keyword>
<evidence type="ECO:0000256" key="3">
    <source>
        <dbReference type="ARBA" id="ARBA00022833"/>
    </source>
</evidence>
<feature type="coiled-coil region" evidence="5">
    <location>
        <begin position="127"/>
        <end position="191"/>
    </location>
</feature>
<evidence type="ECO:0000256" key="5">
    <source>
        <dbReference type="SAM" id="Coils"/>
    </source>
</evidence>
<dbReference type="Pfam" id="PF14634">
    <property type="entry name" value="zf-RING_5"/>
    <property type="match status" value="1"/>
</dbReference>
<protein>
    <recommendedName>
        <fullName evidence="7">RING-type domain-containing protein</fullName>
    </recommendedName>
</protein>
<evidence type="ECO:0000313" key="9">
    <source>
        <dbReference type="Proteomes" id="UP001295794"/>
    </source>
</evidence>
<name>A0AAD2HJC7_9AGAR</name>
<dbReference type="PROSITE" id="PS50089">
    <property type="entry name" value="ZF_RING_2"/>
    <property type="match status" value="1"/>
</dbReference>
<feature type="domain" description="RING-type" evidence="7">
    <location>
        <begin position="12"/>
        <end position="48"/>
    </location>
</feature>
<dbReference type="GO" id="GO:0007131">
    <property type="term" value="P:reciprocal meiotic recombination"/>
    <property type="evidence" value="ECO:0007669"/>
    <property type="project" value="InterPro"/>
</dbReference>
<sequence length="422" mass="46011">MDTELKCNRLTCRRPLSDKAVVTTCSHIFCVECANELFNASRLCPACETVLSEPDDVVVCSLHPSNDYKTSVLSGLGPPVVLEICSRCRDIVLAVPNSSRDVFPSLPAMRTLTSLNAMDRSFQQAVVRSVNDKNAQLQKQLENVVREANGEISLLSNKNADYMVPEFQRDLELERRKVRDLQEAARERDKEYQKLKVLVAVESKSNSANTGMQAQHDKIKRKALLAPGAGPQMSPNEEQLKLKAFGDGGMVSQRTPLVTRSGASWGQGHQQQQGLQVPRSARRVQTHRQPFAAGDRVHASNQSYSNASDRSTSSNEVENMLLTSNAARASANHGWQTAPSVSRMKTVPRAVFAPPGAPVQQRMSGNFRAAGMQRSGNQKAQHAQHAEAEPGGTASGGVIMDGRLNIAWESGEIGAMDSPIVL</sequence>
<dbReference type="InterPro" id="IPR001841">
    <property type="entry name" value="Znf_RING"/>
</dbReference>
<dbReference type="InterPro" id="IPR017907">
    <property type="entry name" value="Znf_RING_CS"/>
</dbReference>
<reference evidence="8" key="1">
    <citation type="submission" date="2023-11" db="EMBL/GenBank/DDBJ databases">
        <authorList>
            <person name="De Vega J J."/>
            <person name="De Vega J J."/>
        </authorList>
    </citation>
    <scope>NUCLEOTIDE SEQUENCE</scope>
</reference>
<evidence type="ECO:0000256" key="2">
    <source>
        <dbReference type="ARBA" id="ARBA00022771"/>
    </source>
</evidence>
<proteinExistence type="predicted"/>
<dbReference type="PANTHER" id="PTHR14305:SF0">
    <property type="entry name" value="E3 UBIQUITIN-PROTEIN LIGASE CCNB1IP1"/>
    <property type="match status" value="1"/>
</dbReference>
<dbReference type="InterPro" id="IPR042448">
    <property type="entry name" value="CCNB1IP1"/>
</dbReference>
<dbReference type="Proteomes" id="UP001295794">
    <property type="component" value="Unassembled WGS sequence"/>
</dbReference>
<dbReference type="InterPro" id="IPR013083">
    <property type="entry name" value="Znf_RING/FYVE/PHD"/>
</dbReference>
<evidence type="ECO:0000256" key="4">
    <source>
        <dbReference type="PROSITE-ProRule" id="PRU00175"/>
    </source>
</evidence>
<keyword evidence="1" id="KW-0479">Metal-binding</keyword>
<dbReference type="GO" id="GO:0008270">
    <property type="term" value="F:zinc ion binding"/>
    <property type="evidence" value="ECO:0007669"/>
    <property type="project" value="UniProtKB-KW"/>
</dbReference>
<feature type="region of interest" description="Disordered" evidence="6">
    <location>
        <begin position="371"/>
        <end position="397"/>
    </location>
</feature>
<evidence type="ECO:0000313" key="8">
    <source>
        <dbReference type="EMBL" id="CAK5276031.1"/>
    </source>
</evidence>
<feature type="region of interest" description="Disordered" evidence="6">
    <location>
        <begin position="261"/>
        <end position="316"/>
    </location>
</feature>
<gene>
    <name evidence="8" type="ORF">MYCIT1_LOCUS24158</name>
</gene>
<keyword evidence="2 4" id="KW-0863">Zinc-finger</keyword>
<keyword evidence="3" id="KW-0862">Zinc</keyword>
<feature type="compositionally biased region" description="Low complexity" evidence="6">
    <location>
        <begin position="266"/>
        <end position="276"/>
    </location>
</feature>
<dbReference type="SUPFAM" id="SSF57850">
    <property type="entry name" value="RING/U-box"/>
    <property type="match status" value="1"/>
</dbReference>
<comment type="caution">
    <text evidence="8">The sequence shown here is derived from an EMBL/GenBank/DDBJ whole genome shotgun (WGS) entry which is preliminary data.</text>
</comment>
<evidence type="ECO:0000256" key="6">
    <source>
        <dbReference type="SAM" id="MobiDB-lite"/>
    </source>
</evidence>
<evidence type="ECO:0000259" key="7">
    <source>
        <dbReference type="PROSITE" id="PS50089"/>
    </source>
</evidence>
<dbReference type="PANTHER" id="PTHR14305">
    <property type="entry name" value="E3 UBIQUITIN-PROTEIN LIGASE CCNB1IP1"/>
    <property type="match status" value="1"/>
</dbReference>